<evidence type="ECO:0000256" key="1">
    <source>
        <dbReference type="SAM" id="Phobius"/>
    </source>
</evidence>
<keyword evidence="3" id="KW-1185">Reference proteome</keyword>
<accession>A0AAV3T8F2</accession>
<name>A0AAV3T8F2_9EURY</name>
<keyword evidence="1" id="KW-1133">Transmembrane helix</keyword>
<evidence type="ECO:0000313" key="3">
    <source>
        <dbReference type="Proteomes" id="UP001500420"/>
    </source>
</evidence>
<dbReference type="Proteomes" id="UP001500420">
    <property type="component" value="Unassembled WGS sequence"/>
</dbReference>
<dbReference type="AlphaFoldDB" id="A0AAV3T8F2"/>
<feature type="transmembrane region" description="Helical" evidence="1">
    <location>
        <begin position="6"/>
        <end position="25"/>
    </location>
</feature>
<protein>
    <submittedName>
        <fullName evidence="2">Uncharacterized protein</fullName>
    </submittedName>
</protein>
<dbReference type="InterPro" id="IPR057181">
    <property type="entry name" value="DUF7859"/>
</dbReference>
<organism evidence="2 3">
    <name type="scientific">Natronoarchaeum mannanilyticum</name>
    <dbReference type="NCBI Taxonomy" id="926360"/>
    <lineage>
        <taxon>Archaea</taxon>
        <taxon>Methanobacteriati</taxon>
        <taxon>Methanobacteriota</taxon>
        <taxon>Stenosarchaea group</taxon>
        <taxon>Halobacteria</taxon>
        <taxon>Halobacteriales</taxon>
        <taxon>Natronoarchaeaceae</taxon>
    </lineage>
</organism>
<keyword evidence="1" id="KW-0812">Transmembrane</keyword>
<keyword evidence="1" id="KW-0472">Membrane</keyword>
<reference evidence="2 3" key="1">
    <citation type="journal article" date="2019" name="Int. J. Syst. Evol. Microbiol.">
        <title>The Global Catalogue of Microorganisms (GCM) 10K type strain sequencing project: providing services to taxonomists for standard genome sequencing and annotation.</title>
        <authorList>
            <consortium name="The Broad Institute Genomics Platform"/>
            <consortium name="The Broad Institute Genome Sequencing Center for Infectious Disease"/>
            <person name="Wu L."/>
            <person name="Ma J."/>
        </authorList>
    </citation>
    <scope>NUCLEOTIDE SEQUENCE [LARGE SCALE GENOMIC DNA]</scope>
    <source>
        <strain evidence="2 3">JCM 16328</strain>
    </source>
</reference>
<evidence type="ECO:0000313" key="2">
    <source>
        <dbReference type="EMBL" id="GAA0667150.1"/>
    </source>
</evidence>
<dbReference type="RefSeq" id="WP_343772879.1">
    <property type="nucleotide sequence ID" value="NZ_BAAADV010000001.1"/>
</dbReference>
<gene>
    <name evidence="2" type="ORF">GCM10009020_10760</name>
</gene>
<dbReference type="Pfam" id="PF25258">
    <property type="entry name" value="DUF7859"/>
    <property type="match status" value="1"/>
</dbReference>
<comment type="caution">
    <text evidence="2">The sequence shown here is derived from an EMBL/GenBank/DDBJ whole genome shotgun (WGS) entry which is preliminary data.</text>
</comment>
<sequence length="41" mass="4843">MNLDPFFLGLVAVFVGLFFFLFLLVRRTLLSFKEGMDESRR</sequence>
<proteinExistence type="predicted"/>
<dbReference type="EMBL" id="BAAADV010000001">
    <property type="protein sequence ID" value="GAA0667150.1"/>
    <property type="molecule type" value="Genomic_DNA"/>
</dbReference>